<keyword evidence="1" id="KW-0472">Membrane</keyword>
<feature type="transmembrane region" description="Helical" evidence="1">
    <location>
        <begin position="246"/>
        <end position="270"/>
    </location>
</feature>
<dbReference type="AlphaFoldDB" id="A0A3A6Q0X5"/>
<dbReference type="Pfam" id="PF01889">
    <property type="entry name" value="DUF63"/>
    <property type="match status" value="1"/>
</dbReference>
<organism evidence="2 3">
    <name type="scientific">Halonotius aquaticus</name>
    <dbReference type="NCBI Taxonomy" id="2216978"/>
    <lineage>
        <taxon>Archaea</taxon>
        <taxon>Methanobacteriati</taxon>
        <taxon>Methanobacteriota</taxon>
        <taxon>Stenosarchaea group</taxon>
        <taxon>Halobacteria</taxon>
        <taxon>Halobacteriales</taxon>
        <taxon>Haloferacaceae</taxon>
        <taxon>Halonotius</taxon>
    </lineage>
</organism>
<proteinExistence type="predicted"/>
<feature type="transmembrane region" description="Helical" evidence="1">
    <location>
        <begin position="67"/>
        <end position="91"/>
    </location>
</feature>
<keyword evidence="3" id="KW-1185">Reference proteome</keyword>
<feature type="transmembrane region" description="Helical" evidence="1">
    <location>
        <begin position="42"/>
        <end position="61"/>
    </location>
</feature>
<keyword evidence="1" id="KW-1133">Transmembrane helix</keyword>
<sequence length="272" mass="27245">MVLLPAGFSLPPLPYALALLAGGAAVAVGFARRRPPVTARHILSLTPWMALGSTLHVLYGIDGLPAIVAPFGGTAAVYLTTAILAGAGWLAVDAVRPTRVPPVLAGGGLAALVATVAVALRAGLARGTLAPAWPAAGVLLTVVLTAAGWLVLRRLRPAATATTGAVGLLALFGHTLDGVSTAIGVDVLGFGERTPLSQVILEAAAALPTAETIGVGWLFVLVKIGVASGVVVLFREYVDAEPTEGYALLGFVAAVGLGPGVHNLLLFTVVGG</sequence>
<feature type="transmembrane region" description="Helical" evidence="1">
    <location>
        <begin position="130"/>
        <end position="152"/>
    </location>
</feature>
<dbReference type="Proteomes" id="UP000276588">
    <property type="component" value="Unassembled WGS sequence"/>
</dbReference>
<dbReference type="PANTHER" id="PTHR40700:SF1">
    <property type="entry name" value="DUF63 DOMAIN-CONTAINING PROTEIN"/>
    <property type="match status" value="1"/>
</dbReference>
<dbReference type="RefSeq" id="WP_120103065.1">
    <property type="nucleotide sequence ID" value="NZ_QKNY01000013.1"/>
</dbReference>
<feature type="transmembrane region" description="Helical" evidence="1">
    <location>
        <begin position="12"/>
        <end position="30"/>
    </location>
</feature>
<name>A0A3A6Q0X5_9EURY</name>
<feature type="transmembrane region" description="Helical" evidence="1">
    <location>
        <begin position="103"/>
        <end position="124"/>
    </location>
</feature>
<feature type="transmembrane region" description="Helical" evidence="1">
    <location>
        <begin position="164"/>
        <end position="185"/>
    </location>
</feature>
<evidence type="ECO:0000313" key="3">
    <source>
        <dbReference type="Proteomes" id="UP000276588"/>
    </source>
</evidence>
<evidence type="ECO:0000256" key="1">
    <source>
        <dbReference type="SAM" id="Phobius"/>
    </source>
</evidence>
<comment type="caution">
    <text evidence="2">The sequence shown here is derived from an EMBL/GenBank/DDBJ whole genome shotgun (WGS) entry which is preliminary data.</text>
</comment>
<keyword evidence="1" id="KW-0812">Transmembrane</keyword>
<dbReference type="InterPro" id="IPR002749">
    <property type="entry name" value="DUF63"/>
</dbReference>
<reference evidence="2 3" key="1">
    <citation type="submission" date="2018-06" db="EMBL/GenBank/DDBJ databases">
        <title>Halonotius sp. F13-13 a new haloarchaeeon isolated from a solar saltern from Isla Cristina, Huelva, Spain.</title>
        <authorList>
            <person name="Duran-Viseras A."/>
            <person name="Sanchez-Porro C."/>
            <person name="Ventosa A."/>
        </authorList>
    </citation>
    <scope>NUCLEOTIDE SEQUENCE [LARGE SCALE GENOMIC DNA]</scope>
    <source>
        <strain evidence="2 3">F13-13</strain>
    </source>
</reference>
<accession>A0A3A6Q0X5</accession>
<feature type="transmembrane region" description="Helical" evidence="1">
    <location>
        <begin position="215"/>
        <end position="234"/>
    </location>
</feature>
<dbReference type="EMBL" id="QKNY01000013">
    <property type="protein sequence ID" value="RJX42814.1"/>
    <property type="molecule type" value="Genomic_DNA"/>
</dbReference>
<evidence type="ECO:0000313" key="2">
    <source>
        <dbReference type="EMBL" id="RJX42814.1"/>
    </source>
</evidence>
<dbReference type="OrthoDB" id="308209at2157"/>
<gene>
    <name evidence="2" type="ORF">DM826_08990</name>
</gene>
<dbReference type="PANTHER" id="PTHR40700">
    <property type="entry name" value="HYPOTHETICAL MEMBRANE PROTEIN, CONSERVED, DUF63 FAMILY"/>
    <property type="match status" value="1"/>
</dbReference>
<protein>
    <submittedName>
        <fullName evidence="2">DUF63 domain-containing protein</fullName>
    </submittedName>
</protein>